<organism evidence="1 2">
    <name type="scientific">Aspergillus cavernicola</name>
    <dbReference type="NCBI Taxonomy" id="176166"/>
    <lineage>
        <taxon>Eukaryota</taxon>
        <taxon>Fungi</taxon>
        <taxon>Dikarya</taxon>
        <taxon>Ascomycota</taxon>
        <taxon>Pezizomycotina</taxon>
        <taxon>Eurotiomycetes</taxon>
        <taxon>Eurotiomycetidae</taxon>
        <taxon>Eurotiales</taxon>
        <taxon>Aspergillaceae</taxon>
        <taxon>Aspergillus</taxon>
        <taxon>Aspergillus subgen. Nidulantes</taxon>
    </lineage>
</organism>
<reference evidence="1 2" key="1">
    <citation type="submission" date="2024-07" db="EMBL/GenBank/DDBJ databases">
        <title>Section-level genome sequencing and comparative genomics of Aspergillus sections Usti and Cavernicolus.</title>
        <authorList>
            <consortium name="Lawrence Berkeley National Laboratory"/>
            <person name="Nybo J.L."/>
            <person name="Vesth T.C."/>
            <person name="Theobald S."/>
            <person name="Frisvad J.C."/>
            <person name="Larsen T.O."/>
            <person name="Kjaerboelling I."/>
            <person name="Rothschild-Mancinelli K."/>
            <person name="Lyhne E.K."/>
            <person name="Kogle M.E."/>
            <person name="Barry K."/>
            <person name="Clum A."/>
            <person name="Na H."/>
            <person name="Ledsgaard L."/>
            <person name="Lin J."/>
            <person name="Lipzen A."/>
            <person name="Kuo A."/>
            <person name="Riley R."/>
            <person name="Mondo S."/>
            <person name="LaButti K."/>
            <person name="Haridas S."/>
            <person name="Pangalinan J."/>
            <person name="Salamov A.A."/>
            <person name="Simmons B.A."/>
            <person name="Magnuson J.K."/>
            <person name="Chen J."/>
            <person name="Drula E."/>
            <person name="Henrissat B."/>
            <person name="Wiebenga A."/>
            <person name="Lubbers R.J."/>
            <person name="Gomes A.C."/>
            <person name="Makela M.R."/>
            <person name="Stajich J."/>
            <person name="Grigoriev I.V."/>
            <person name="Mortensen U.H."/>
            <person name="De vries R.P."/>
            <person name="Baker S.E."/>
            <person name="Andersen M.R."/>
        </authorList>
    </citation>
    <scope>NUCLEOTIDE SEQUENCE [LARGE SCALE GENOMIC DNA]</scope>
    <source>
        <strain evidence="1 2">CBS 600.67</strain>
    </source>
</reference>
<name>A0ABR4HCH8_9EURO</name>
<dbReference type="EMBL" id="JBFXLS010000159">
    <property type="protein sequence ID" value="KAL2812909.1"/>
    <property type="molecule type" value="Genomic_DNA"/>
</dbReference>
<evidence type="ECO:0000313" key="2">
    <source>
        <dbReference type="Proteomes" id="UP001610335"/>
    </source>
</evidence>
<gene>
    <name evidence="1" type="ORF">BDW59DRAFT_155082</name>
</gene>
<dbReference type="Proteomes" id="UP001610335">
    <property type="component" value="Unassembled WGS sequence"/>
</dbReference>
<protein>
    <submittedName>
        <fullName evidence="1">Uncharacterized protein</fullName>
    </submittedName>
</protein>
<evidence type="ECO:0000313" key="1">
    <source>
        <dbReference type="EMBL" id="KAL2812909.1"/>
    </source>
</evidence>
<proteinExistence type="predicted"/>
<keyword evidence="2" id="KW-1185">Reference proteome</keyword>
<comment type="caution">
    <text evidence="1">The sequence shown here is derived from an EMBL/GenBank/DDBJ whole genome shotgun (WGS) entry which is preliminary data.</text>
</comment>
<accession>A0ABR4HCH8</accession>
<sequence length="244" mass="27162">MSAGLVLTQFESLVARTESMGRKLSPKKIRPTKAQLDQFSELKTRLTSAMADIDAELTSLLQPRAGIDELANQIRSIKSISRLPSLTMLSRNLVLIFIGTKISNLDSEQVKANKEHTQKRCDTLKSQHPHVTLMWSAALPPSSWKTRTMTDTTFDFLIQELKADRLDSLLPEICHSLRSLAKEEPLNTCDSFEAFASEVLELDTAREIGENPETMPSRPKRTLAALGWTEASSKKACTETGFQG</sequence>